<protein>
    <submittedName>
        <fullName evidence="1">Uncharacterized protein</fullName>
    </submittedName>
</protein>
<dbReference type="AlphaFoldDB" id="A0A974HHQ3"/>
<name>A0A974HHQ3_XENLA</name>
<organism evidence="1 2">
    <name type="scientific">Xenopus laevis</name>
    <name type="common">African clawed frog</name>
    <dbReference type="NCBI Taxonomy" id="8355"/>
    <lineage>
        <taxon>Eukaryota</taxon>
        <taxon>Metazoa</taxon>
        <taxon>Chordata</taxon>
        <taxon>Craniata</taxon>
        <taxon>Vertebrata</taxon>
        <taxon>Euteleostomi</taxon>
        <taxon>Amphibia</taxon>
        <taxon>Batrachia</taxon>
        <taxon>Anura</taxon>
        <taxon>Pipoidea</taxon>
        <taxon>Pipidae</taxon>
        <taxon>Xenopodinae</taxon>
        <taxon>Xenopus</taxon>
        <taxon>Xenopus</taxon>
    </lineage>
</organism>
<sequence>FKNESLVIPASEPGKYRIESKYGVNSLEIY</sequence>
<evidence type="ECO:0000313" key="2">
    <source>
        <dbReference type="Proteomes" id="UP000694892"/>
    </source>
</evidence>
<gene>
    <name evidence="1" type="ORF">XELAEV_1802952314mg</name>
</gene>
<accession>A0A974HHQ3</accession>
<feature type="non-terminal residue" evidence="1">
    <location>
        <position position="1"/>
    </location>
</feature>
<dbReference type="Proteomes" id="UP000694892">
    <property type="component" value="Chromosome 5S"/>
</dbReference>
<feature type="non-terminal residue" evidence="1">
    <location>
        <position position="30"/>
    </location>
</feature>
<proteinExistence type="predicted"/>
<dbReference type="EMBL" id="CM004475">
    <property type="protein sequence ID" value="OCT78424.1"/>
    <property type="molecule type" value="Genomic_DNA"/>
</dbReference>
<reference evidence="2" key="1">
    <citation type="journal article" date="2016" name="Nature">
        <title>Genome evolution in the allotetraploid frog Xenopus laevis.</title>
        <authorList>
            <person name="Session A.M."/>
            <person name="Uno Y."/>
            <person name="Kwon T."/>
            <person name="Chapman J.A."/>
            <person name="Toyoda A."/>
            <person name="Takahashi S."/>
            <person name="Fukui A."/>
            <person name="Hikosaka A."/>
            <person name="Suzuki A."/>
            <person name="Kondo M."/>
            <person name="van Heeringen S.J."/>
            <person name="Quigley I."/>
            <person name="Heinz S."/>
            <person name="Ogino H."/>
            <person name="Ochi H."/>
            <person name="Hellsten U."/>
            <person name="Lyons J.B."/>
            <person name="Simakov O."/>
            <person name="Putnam N."/>
            <person name="Stites J."/>
            <person name="Kuroki Y."/>
            <person name="Tanaka T."/>
            <person name="Michiue T."/>
            <person name="Watanabe M."/>
            <person name="Bogdanovic O."/>
            <person name="Lister R."/>
            <person name="Georgiou G."/>
            <person name="Paranjpe S.S."/>
            <person name="van Kruijsbergen I."/>
            <person name="Shu S."/>
            <person name="Carlson J."/>
            <person name="Kinoshita T."/>
            <person name="Ohta Y."/>
            <person name="Mawaribuchi S."/>
            <person name="Jenkins J."/>
            <person name="Grimwood J."/>
            <person name="Schmutz J."/>
            <person name="Mitros T."/>
            <person name="Mozaffari S.V."/>
            <person name="Suzuki Y."/>
            <person name="Haramoto Y."/>
            <person name="Yamamoto T.S."/>
            <person name="Takagi C."/>
            <person name="Heald R."/>
            <person name="Miller K."/>
            <person name="Haudenschild C."/>
            <person name="Kitzman J."/>
            <person name="Nakayama T."/>
            <person name="Izutsu Y."/>
            <person name="Robert J."/>
            <person name="Fortriede J."/>
            <person name="Burns K."/>
            <person name="Lotay V."/>
            <person name="Karimi K."/>
            <person name="Yasuoka Y."/>
            <person name="Dichmann D.S."/>
            <person name="Flajnik M.F."/>
            <person name="Houston D.W."/>
            <person name="Shendure J."/>
            <person name="DuPasquier L."/>
            <person name="Vize P.D."/>
            <person name="Zorn A.M."/>
            <person name="Ito M."/>
            <person name="Marcotte E.M."/>
            <person name="Wallingford J.B."/>
            <person name="Ito Y."/>
            <person name="Asashima M."/>
            <person name="Ueno N."/>
            <person name="Matsuda Y."/>
            <person name="Veenstra G.J."/>
            <person name="Fujiyama A."/>
            <person name="Harland R.M."/>
            <person name="Taira M."/>
            <person name="Rokhsar D.S."/>
        </authorList>
    </citation>
    <scope>NUCLEOTIDE SEQUENCE [LARGE SCALE GENOMIC DNA]</scope>
    <source>
        <strain evidence="2">J</strain>
    </source>
</reference>
<evidence type="ECO:0000313" key="1">
    <source>
        <dbReference type="EMBL" id="OCT78424.1"/>
    </source>
</evidence>